<dbReference type="InterPro" id="IPR043128">
    <property type="entry name" value="Rev_trsase/Diguanyl_cyclase"/>
</dbReference>
<dbReference type="PROSITE" id="PS50878">
    <property type="entry name" value="RT_POL"/>
    <property type="match status" value="1"/>
</dbReference>
<evidence type="ECO:0000256" key="4">
    <source>
        <dbReference type="SAM" id="Coils"/>
    </source>
</evidence>
<dbReference type="InterPro" id="IPR050951">
    <property type="entry name" value="Retrovirus_Pol_polyprotein"/>
</dbReference>
<dbReference type="SUPFAM" id="SSF56672">
    <property type="entry name" value="DNA/RNA polymerases"/>
    <property type="match status" value="1"/>
</dbReference>
<keyword evidence="3" id="KW-0511">Multifunctional enzyme</keyword>
<dbReference type="Gene3D" id="3.30.70.270">
    <property type="match status" value="1"/>
</dbReference>
<name>A0A9Q1EL37_SYNKA</name>
<evidence type="ECO:0000256" key="1">
    <source>
        <dbReference type="ARBA" id="ARBA00010879"/>
    </source>
</evidence>
<dbReference type="InterPro" id="IPR041577">
    <property type="entry name" value="RT_RNaseH_2"/>
</dbReference>
<comment type="caution">
    <text evidence="6">The sequence shown here is derived from an EMBL/GenBank/DDBJ whole genome shotgun (WGS) entry which is preliminary data.</text>
</comment>
<protein>
    <recommendedName>
        <fullName evidence="2">ribonuclease H</fullName>
        <ecNumber evidence="2">3.1.26.4</ecNumber>
    </recommendedName>
</protein>
<dbReference type="Pfam" id="PF00078">
    <property type="entry name" value="RVT_1"/>
    <property type="match status" value="1"/>
</dbReference>
<evidence type="ECO:0000313" key="7">
    <source>
        <dbReference type="Proteomes" id="UP001152622"/>
    </source>
</evidence>
<dbReference type="InterPro" id="IPR043502">
    <property type="entry name" value="DNA/RNA_pol_sf"/>
</dbReference>
<accession>A0A9Q1EL37</accession>
<dbReference type="OrthoDB" id="775972at2759"/>
<keyword evidence="4" id="KW-0175">Coiled coil</keyword>
<proteinExistence type="inferred from homology"/>
<evidence type="ECO:0000313" key="6">
    <source>
        <dbReference type="EMBL" id="KAJ8340717.1"/>
    </source>
</evidence>
<dbReference type="CDD" id="cd01647">
    <property type="entry name" value="RT_LTR"/>
    <property type="match status" value="1"/>
</dbReference>
<dbReference type="EMBL" id="JAINUF010000016">
    <property type="protein sequence ID" value="KAJ8340717.1"/>
    <property type="molecule type" value="Genomic_DNA"/>
</dbReference>
<comment type="similarity">
    <text evidence="1">Belongs to the beta type-B retroviral polymerase family. HERV class-II K(HML-2) pol subfamily.</text>
</comment>
<dbReference type="Pfam" id="PF17919">
    <property type="entry name" value="RT_RNaseH_2"/>
    <property type="match status" value="1"/>
</dbReference>
<gene>
    <name evidence="6" type="ORF">SKAU_G00353500</name>
</gene>
<dbReference type="InterPro" id="IPR000477">
    <property type="entry name" value="RT_dom"/>
</dbReference>
<evidence type="ECO:0000256" key="2">
    <source>
        <dbReference type="ARBA" id="ARBA00012180"/>
    </source>
</evidence>
<dbReference type="GO" id="GO:0004523">
    <property type="term" value="F:RNA-DNA hybrid ribonuclease activity"/>
    <property type="evidence" value="ECO:0007669"/>
    <property type="project" value="UniProtKB-EC"/>
</dbReference>
<organism evidence="6 7">
    <name type="scientific">Synaphobranchus kaupii</name>
    <name type="common">Kaup's arrowtooth eel</name>
    <dbReference type="NCBI Taxonomy" id="118154"/>
    <lineage>
        <taxon>Eukaryota</taxon>
        <taxon>Metazoa</taxon>
        <taxon>Chordata</taxon>
        <taxon>Craniata</taxon>
        <taxon>Vertebrata</taxon>
        <taxon>Euteleostomi</taxon>
        <taxon>Actinopterygii</taxon>
        <taxon>Neopterygii</taxon>
        <taxon>Teleostei</taxon>
        <taxon>Anguilliformes</taxon>
        <taxon>Synaphobranchidae</taxon>
        <taxon>Synaphobranchus</taxon>
    </lineage>
</organism>
<dbReference type="PANTHER" id="PTHR37984">
    <property type="entry name" value="PROTEIN CBG26694"/>
    <property type="match status" value="1"/>
</dbReference>
<dbReference type="FunFam" id="3.30.70.270:FF:000003">
    <property type="entry name" value="Transposon Ty3-G Gag-Pol polyprotein"/>
    <property type="match status" value="1"/>
</dbReference>
<reference evidence="6" key="1">
    <citation type="journal article" date="2023" name="Science">
        <title>Genome structures resolve the early diversification of teleost fishes.</title>
        <authorList>
            <person name="Parey E."/>
            <person name="Louis A."/>
            <person name="Montfort J."/>
            <person name="Bouchez O."/>
            <person name="Roques C."/>
            <person name="Iampietro C."/>
            <person name="Lluch J."/>
            <person name="Castinel A."/>
            <person name="Donnadieu C."/>
            <person name="Desvignes T."/>
            <person name="Floi Bucao C."/>
            <person name="Jouanno E."/>
            <person name="Wen M."/>
            <person name="Mejri S."/>
            <person name="Dirks R."/>
            <person name="Jansen H."/>
            <person name="Henkel C."/>
            <person name="Chen W.J."/>
            <person name="Zahm M."/>
            <person name="Cabau C."/>
            <person name="Klopp C."/>
            <person name="Thompson A.W."/>
            <person name="Robinson-Rechavi M."/>
            <person name="Braasch I."/>
            <person name="Lecointre G."/>
            <person name="Bobe J."/>
            <person name="Postlethwait J.H."/>
            <person name="Berthelot C."/>
            <person name="Roest Crollius H."/>
            <person name="Guiguen Y."/>
        </authorList>
    </citation>
    <scope>NUCLEOTIDE SEQUENCE</scope>
    <source>
        <strain evidence="6">WJC10195</strain>
    </source>
</reference>
<feature type="coiled-coil region" evidence="4">
    <location>
        <begin position="120"/>
        <end position="147"/>
    </location>
</feature>
<dbReference type="PANTHER" id="PTHR37984:SF5">
    <property type="entry name" value="PROTEIN NYNRIN-LIKE"/>
    <property type="match status" value="1"/>
</dbReference>
<evidence type="ECO:0000256" key="3">
    <source>
        <dbReference type="ARBA" id="ARBA00023268"/>
    </source>
</evidence>
<dbReference type="Gene3D" id="3.10.10.10">
    <property type="entry name" value="HIV Type 1 Reverse Transcriptase, subunit A, domain 1"/>
    <property type="match status" value="1"/>
</dbReference>
<feature type="domain" description="Reverse transcriptase" evidence="5">
    <location>
        <begin position="1"/>
        <end position="162"/>
    </location>
</feature>
<keyword evidence="7" id="KW-1185">Reference proteome</keyword>
<dbReference type="Proteomes" id="UP001152622">
    <property type="component" value="Chromosome 16"/>
</dbReference>
<dbReference type="AlphaFoldDB" id="A0A9Q1EL37"/>
<dbReference type="EC" id="3.1.26.4" evidence="2"/>
<evidence type="ECO:0000259" key="5">
    <source>
        <dbReference type="PROSITE" id="PS50878"/>
    </source>
</evidence>
<sequence>MADKQAAAAPAPQEITLGLQLVPPGNFDFNNASEWPRWIRCFERFRIVSGLDRKDQAFQVPLAEESSLLTNFITPFGRYAFNRLPFGISSAPEHFQRRMTQMLEGCDGVLCHADDILVYGRDQEEHNKRLHRVLKKLEEEGLTLNEKCEFSKDSMIFVGYGITPDPDKVKAILEMPEPSCVADIRRVMAKAEVCVSADASSYGIGAVLTQKQPDSEWRPVVFISRGLTGA</sequence>